<evidence type="ECO:0000313" key="1">
    <source>
        <dbReference type="EMBL" id="XAM17598.1"/>
    </source>
</evidence>
<dbReference type="Proteomes" id="UP001434737">
    <property type="component" value="Chromosome"/>
</dbReference>
<dbReference type="RefSeq" id="WP_300859926.1">
    <property type="nucleotide sequence ID" value="NZ_CP145316.1"/>
</dbReference>
<dbReference type="Pfam" id="PF09684">
    <property type="entry name" value="Tail_P2_I"/>
    <property type="match status" value="1"/>
</dbReference>
<gene>
    <name evidence="1" type="ORF">V3I05_07875</name>
</gene>
<keyword evidence="2" id="KW-1185">Reference proteome</keyword>
<protein>
    <submittedName>
        <fullName evidence="1">Phage tail protein</fullName>
    </submittedName>
</protein>
<dbReference type="InterPro" id="IPR006521">
    <property type="entry name" value="Tail_protein_I"/>
</dbReference>
<proteinExistence type="predicted"/>
<organism evidence="1 2">
    <name type="scientific">Helicobacter mastomyrinus</name>
    <dbReference type="NCBI Taxonomy" id="287948"/>
    <lineage>
        <taxon>Bacteria</taxon>
        <taxon>Pseudomonadati</taxon>
        <taxon>Campylobacterota</taxon>
        <taxon>Epsilonproteobacteria</taxon>
        <taxon>Campylobacterales</taxon>
        <taxon>Helicobacteraceae</taxon>
        <taxon>Helicobacter</taxon>
    </lineage>
</organism>
<sequence>MTAYTKELPILESLFIDVIDNHFKLPSHYFYNPEQNTSNLQHIANTFDIDIKDESEDSIKIELCQKPILKKSKLGTYNGIKEAVFGIFGEINIQTHATKENLEPFSFEIQIEPTTTNIIDLKKAQRLIEKYKPLRDSFTSITINFPQAQIPTHIATLANFGVSFNKTTRLYRNTQAITFIEPIALWKLTL</sequence>
<reference evidence="1 2" key="1">
    <citation type="submission" date="2024-02" db="EMBL/GenBank/DDBJ databases">
        <title>Genome and pathogenicity analysis of Helicobacter mastomyrinus isolated from mice.</title>
        <authorList>
            <person name="Zhu L."/>
        </authorList>
    </citation>
    <scope>NUCLEOTIDE SEQUENCE [LARGE SCALE GENOMIC DNA]</scope>
    <source>
        <strain evidence="1 2">Hm-17</strain>
    </source>
</reference>
<accession>A0ABZ3F5Y8</accession>
<dbReference type="EMBL" id="CP145316">
    <property type="protein sequence ID" value="XAM17598.1"/>
    <property type="molecule type" value="Genomic_DNA"/>
</dbReference>
<evidence type="ECO:0000313" key="2">
    <source>
        <dbReference type="Proteomes" id="UP001434737"/>
    </source>
</evidence>
<name>A0ABZ3F5Y8_9HELI</name>